<keyword evidence="1" id="KW-0547">Nucleotide-binding</keyword>
<dbReference type="InterPro" id="IPR038718">
    <property type="entry name" value="SNF2-like_sf"/>
</dbReference>
<dbReference type="CDD" id="cd18011">
    <property type="entry name" value="DEXDc_RapA"/>
    <property type="match status" value="1"/>
</dbReference>
<dbReference type="GO" id="GO:0016787">
    <property type="term" value="F:hydrolase activity"/>
    <property type="evidence" value="ECO:0007669"/>
    <property type="project" value="UniProtKB-KW"/>
</dbReference>
<evidence type="ECO:0000256" key="4">
    <source>
        <dbReference type="ARBA" id="ARBA00022840"/>
    </source>
</evidence>
<dbReference type="Pfam" id="PF00271">
    <property type="entry name" value="Helicase_C"/>
    <property type="match status" value="1"/>
</dbReference>
<dbReference type="InterPro" id="IPR014001">
    <property type="entry name" value="Helicase_ATP-bd"/>
</dbReference>
<dbReference type="PROSITE" id="PS51192">
    <property type="entry name" value="HELICASE_ATP_BIND_1"/>
    <property type="match status" value="1"/>
</dbReference>
<dbReference type="InterPro" id="IPR027417">
    <property type="entry name" value="P-loop_NTPase"/>
</dbReference>
<accession>A0A2N3R9C7</accession>
<feature type="domain" description="Helicase ATP-binding" evidence="5">
    <location>
        <begin position="31"/>
        <end position="197"/>
    </location>
</feature>
<dbReference type="Gene3D" id="3.40.50.300">
    <property type="entry name" value="P-loop containing nucleotide triphosphate hydrolases"/>
    <property type="match status" value="1"/>
</dbReference>
<dbReference type="AlphaFoldDB" id="A0A2N3R9C7"/>
<dbReference type="PANTHER" id="PTHR10799">
    <property type="entry name" value="SNF2/RAD54 HELICASE FAMILY"/>
    <property type="match status" value="1"/>
</dbReference>
<dbReference type="InterPro" id="IPR000330">
    <property type="entry name" value="SNF2_N"/>
</dbReference>
<dbReference type="InterPro" id="IPR049730">
    <property type="entry name" value="SNF2/RAD54-like_C"/>
</dbReference>
<dbReference type="SMART" id="SM00487">
    <property type="entry name" value="DEXDc"/>
    <property type="match status" value="1"/>
</dbReference>
<dbReference type="Pfam" id="PF00176">
    <property type="entry name" value="SNF2-rel_dom"/>
    <property type="match status" value="1"/>
</dbReference>
<dbReference type="CDD" id="cd18793">
    <property type="entry name" value="SF2_C_SNF"/>
    <property type="match status" value="1"/>
</dbReference>
<dbReference type="GO" id="GO:0004386">
    <property type="term" value="F:helicase activity"/>
    <property type="evidence" value="ECO:0007669"/>
    <property type="project" value="UniProtKB-KW"/>
</dbReference>
<dbReference type="SMART" id="SM00490">
    <property type="entry name" value="HELICc"/>
    <property type="match status" value="1"/>
</dbReference>
<evidence type="ECO:0000313" key="7">
    <source>
        <dbReference type="EMBL" id="PKV08589.1"/>
    </source>
</evidence>
<name>A0A2N3R9C7_9BIFI</name>
<keyword evidence="3 7" id="KW-0347">Helicase</keyword>
<evidence type="ECO:0000259" key="6">
    <source>
        <dbReference type="PROSITE" id="PS51194"/>
    </source>
</evidence>
<feature type="domain" description="Helicase C-terminal" evidence="6">
    <location>
        <begin position="391"/>
        <end position="567"/>
    </location>
</feature>
<dbReference type="PROSITE" id="PS51194">
    <property type="entry name" value="HELICASE_CTER"/>
    <property type="match status" value="1"/>
</dbReference>
<organism evidence="7 8">
    <name type="scientific">Bifidobacterium asteroides</name>
    <dbReference type="NCBI Taxonomy" id="1684"/>
    <lineage>
        <taxon>Bacteria</taxon>
        <taxon>Bacillati</taxon>
        <taxon>Actinomycetota</taxon>
        <taxon>Actinomycetes</taxon>
        <taxon>Bifidobacteriales</taxon>
        <taxon>Bifidobacteriaceae</taxon>
        <taxon>Bifidobacterium</taxon>
    </lineage>
</organism>
<keyword evidence="2" id="KW-0378">Hydrolase</keyword>
<dbReference type="GO" id="GO:0005524">
    <property type="term" value="F:ATP binding"/>
    <property type="evidence" value="ECO:0007669"/>
    <property type="project" value="UniProtKB-KW"/>
</dbReference>
<dbReference type="SUPFAM" id="SSF52540">
    <property type="entry name" value="P-loop containing nucleoside triphosphate hydrolases"/>
    <property type="match status" value="2"/>
</dbReference>
<dbReference type="InterPro" id="IPR057342">
    <property type="entry name" value="DEXDc_RapA"/>
</dbReference>
<gene>
    <name evidence="7" type="ORF">CQR44_1548</name>
</gene>
<evidence type="ECO:0000259" key="5">
    <source>
        <dbReference type="PROSITE" id="PS51192"/>
    </source>
</evidence>
<proteinExistence type="predicted"/>
<feature type="non-terminal residue" evidence="7">
    <location>
        <position position="653"/>
    </location>
</feature>
<reference evidence="7 8" key="1">
    <citation type="submission" date="2017-10" db="EMBL/GenBank/DDBJ databases">
        <title>Bifidobacterium genomics.</title>
        <authorList>
            <person name="Lugli G.A."/>
            <person name="Milani C."/>
            <person name="Mancabelli L."/>
        </authorList>
    </citation>
    <scope>NUCLEOTIDE SEQUENCE [LARGE SCALE GENOMIC DNA]</scope>
    <source>
        <strain evidence="7 8">1460B</strain>
    </source>
</reference>
<evidence type="ECO:0000256" key="2">
    <source>
        <dbReference type="ARBA" id="ARBA00022801"/>
    </source>
</evidence>
<keyword evidence="4" id="KW-0067">ATP-binding</keyword>
<dbReference type="Gene3D" id="3.40.50.10810">
    <property type="entry name" value="Tandem AAA-ATPase domain"/>
    <property type="match status" value="1"/>
</dbReference>
<dbReference type="InterPro" id="IPR001650">
    <property type="entry name" value="Helicase_C-like"/>
</dbReference>
<evidence type="ECO:0000256" key="3">
    <source>
        <dbReference type="ARBA" id="ARBA00022806"/>
    </source>
</evidence>
<sequence length="653" mass="75199">MELEKSPFHFLLTNESHIDPNPHQVNAFCAAIDAMKTGGMVLADEVGLGKTIEAGLVLRYMLESGAKKILIVLPAPLRKQWELELDDKFDLKSVILDRLTLEHDAKDWHEKLTDKQSIQIVITSYDYSSKLMKRFPDVKWDFLIIDEAHNLRNLNGTKRAKRLYKLTVGIPKILLTATPLQNSLMDLYGLISFIDPKIFGSEQVFRQRYMKNENYDDLKRKLAPVLYRTLRKDVANYMYFAKRICKTVDFELSQDEIELYERVNRFLKKENLYSIPASNRGLVILVIRKLMASSSFALVETFEVLKKRLEKLHEGTKSADAQEGFDLFWSFVEDEIDESGFEEVEDEDTAAQKACIQNEMDEVNAIIDVAKRIKTNSKVTALKQALKIGFSYQRAHGIAQKAVVFTESKRTQKYIATELRRSGYGKEDILQFNGDFDDALTQEIYQAWQVKNSGNTNYGRSVEYKHAIVDYFKENAKILISTDAGSEGLNLQFCNTVINYDLPWNPMKIEQRIGRCHRYGQQNDVVAINLLNTQNEADRRVYEILSRKFELFEGMFGASDIALGALESGTSFEKRVLDIYQHCNTTAEFNKAFDKLDKKLNAKRDKKARKLRDILITESSGAKKQALEGTKKDIDRYLREVDYWGKVPQPEVF</sequence>
<protein>
    <submittedName>
        <fullName evidence="7">Helicase</fullName>
    </submittedName>
</protein>
<evidence type="ECO:0000313" key="8">
    <source>
        <dbReference type="Proteomes" id="UP000233731"/>
    </source>
</evidence>
<dbReference type="NCBIfam" id="NF038318">
    <property type="entry name" value="DISARM_DrmD_b"/>
    <property type="match status" value="1"/>
</dbReference>
<evidence type="ECO:0000256" key="1">
    <source>
        <dbReference type="ARBA" id="ARBA00022741"/>
    </source>
</evidence>
<comment type="caution">
    <text evidence="7">The sequence shown here is derived from an EMBL/GenBank/DDBJ whole genome shotgun (WGS) entry which is preliminary data.</text>
</comment>
<dbReference type="Proteomes" id="UP000233731">
    <property type="component" value="Unassembled WGS sequence"/>
</dbReference>
<dbReference type="EMBL" id="PCHJ01000017">
    <property type="protein sequence ID" value="PKV08589.1"/>
    <property type="molecule type" value="Genomic_DNA"/>
</dbReference>